<evidence type="ECO:0000256" key="1">
    <source>
        <dbReference type="SAM" id="MobiDB-lite"/>
    </source>
</evidence>
<reference evidence="2 3" key="1">
    <citation type="submission" date="2017-05" db="EMBL/GenBank/DDBJ databases">
        <title>PacBio assembly of a Plasmodium knowlesi genome sequence with Hi-C correction and manual annotation of the SICAvar gene family.</title>
        <authorList>
            <person name="Lapp S.A."/>
            <person name="Geraldo J.A."/>
            <person name="Chien J.-T."/>
            <person name="Ay F."/>
            <person name="Pakala S.B."/>
            <person name="Batugedara G."/>
            <person name="Humphrey J.C."/>
            <person name="Debarry J.D."/>
            <person name="Le Roch K.G."/>
            <person name="Galinski M.R."/>
            <person name="Kissinger J.C."/>
        </authorList>
    </citation>
    <scope>NUCLEOTIDE SEQUENCE [LARGE SCALE GENOMIC DNA]</scope>
    <source>
        <strain evidence="3">Malayan Strain Pk1 (A+)</strain>
    </source>
</reference>
<organism evidence="2 3">
    <name type="scientific">Plasmodium knowlesi</name>
    <dbReference type="NCBI Taxonomy" id="5850"/>
    <lineage>
        <taxon>Eukaryota</taxon>
        <taxon>Sar</taxon>
        <taxon>Alveolata</taxon>
        <taxon>Apicomplexa</taxon>
        <taxon>Aconoidasida</taxon>
        <taxon>Haemosporida</taxon>
        <taxon>Plasmodiidae</taxon>
        <taxon>Plasmodium</taxon>
        <taxon>Plasmodium (Plasmodium)</taxon>
    </lineage>
</organism>
<dbReference type="AlphaFoldDB" id="A0A1Y3DUR7"/>
<dbReference type="VEuPathDB" id="PlasmoDB:PKA1H_030021700"/>
<name>A0A1Y3DUR7_PLAKN</name>
<feature type="region of interest" description="Disordered" evidence="1">
    <location>
        <begin position="765"/>
        <end position="790"/>
    </location>
</feature>
<dbReference type="VEuPathDB" id="PlasmoDB:PKNOH_S02309000"/>
<feature type="region of interest" description="Disordered" evidence="1">
    <location>
        <begin position="550"/>
        <end position="580"/>
    </location>
</feature>
<dbReference type="PANTHER" id="PTHR12507">
    <property type="entry name" value="REDUCED GROWTH PHENOTYPE 1 RGP1, YEAST -RELATED"/>
    <property type="match status" value="1"/>
</dbReference>
<feature type="compositionally biased region" description="Polar residues" evidence="1">
    <location>
        <begin position="242"/>
        <end position="259"/>
    </location>
</feature>
<protein>
    <submittedName>
        <fullName evidence="2">Uncharacterized protein</fullName>
    </submittedName>
</protein>
<feature type="compositionally biased region" description="Basic and acidic residues" evidence="1">
    <location>
        <begin position="375"/>
        <end position="384"/>
    </location>
</feature>
<feature type="region of interest" description="Disordered" evidence="1">
    <location>
        <begin position="242"/>
        <end position="262"/>
    </location>
</feature>
<dbReference type="OrthoDB" id="1918at2759"/>
<proteinExistence type="predicted"/>
<dbReference type="InterPro" id="IPR014848">
    <property type="entry name" value="Rgp1"/>
</dbReference>
<dbReference type="VEuPathDB" id="PlasmoDB:PKNH_0316600"/>
<feature type="region of interest" description="Disordered" evidence="1">
    <location>
        <begin position="370"/>
        <end position="397"/>
    </location>
</feature>
<accession>A0A1Y3DUR7</accession>
<gene>
    <name evidence="2" type="ORF">PKNOH_S02309000</name>
</gene>
<sequence>MHFFFAANNPHPPSASLEHVQDDHVTLRVCLDDVQTHSGDVFRASFELVGPKKYAGNVKLDYVVVYLYGVYILNQEILTACTNGPLSNKHENINLPFYGPNEKDEQKFLLFYSNPIVICTDVNFGTPSETTHYHLSCILPPFLPPTYNGKFIKYKYSMYVQVVKRLYRNRTEFVTKRYEHHLPLRLLSGRCIRSPVLDLVLLPIKPSICHQDGDSIHENGEDPLDYLYHDFRAEVIDEVVTQGDNTSPARSNKNFSTNRGILERGPLSSPSIPLHLYNHFGKTTLDRLLCIYLLSSQRKEDSSLFHLNYVLPNYNYFYYMHMFLYVAHHCDYYSRELSLSGEFHQLGCLRAFFSLLRSFSGYSIGGTSVDIIPDEPNKEKDTQTEGKTNPVEEELSSSMSFLQNDDNHMHDTYLSNYPDFFFNEVKYVPLRWYDNLVLHQQSNFPIEATDEEDFANLYLEDISSESSSELEEEVDIGKQPCPDGWHSSQEMTNQRVDEASYKGDKNIVTLPEHGKGFLLDKVYTAVDTIIKCMEEGDMFKRINTRKIKPQSLSPHVASHPTDGVVASPVKDSPNGQTTNKDASQNIYRINANGKNICLITLMDGMDNQVTDTFPCGGIINVQLYFGDATIFTVHVDVRLKRIEQVKIDPTILTLQRNNIHDEIVIPDETRTSMDSEGKSHHCISSCKLINERNVSTLHCSIKNVNFVLGEGVVPSFSNDTVSVDYLLDFDFFCHGKEGGTNMGERMELPYHTNQMVHQTNKGYKVNGANEEKGSVQGGESNEWNKAETQGRIHSDSLHLNEFLDDNIYSLTFRIPIHIIEPAHNVCPHDVCPQDVCPQDVCPQDVCAYDTGSNTNPTGHAKQVSTSEGGPTSHLLLQNSHKFMYADMRHFVRTLKM</sequence>
<evidence type="ECO:0000313" key="2">
    <source>
        <dbReference type="EMBL" id="OTN68453.1"/>
    </source>
</evidence>
<dbReference type="Proteomes" id="UP000195012">
    <property type="component" value="Unassembled WGS sequence"/>
</dbReference>
<dbReference type="eggNOG" id="ENOG502T0F7">
    <property type="taxonomic scope" value="Eukaryota"/>
</dbReference>
<comment type="caution">
    <text evidence="2">The sequence shown here is derived from an EMBL/GenBank/DDBJ whole genome shotgun (WGS) entry which is preliminary data.</text>
</comment>
<evidence type="ECO:0000313" key="3">
    <source>
        <dbReference type="Proteomes" id="UP000195012"/>
    </source>
</evidence>
<dbReference type="EMBL" id="NETL01000016">
    <property type="protein sequence ID" value="OTN68453.1"/>
    <property type="molecule type" value="Genomic_DNA"/>
</dbReference>
<dbReference type="OMA" id="DTIIKCM"/>